<protein>
    <submittedName>
        <fullName evidence="1">Uncharacterized protein</fullName>
    </submittedName>
</protein>
<reference evidence="1" key="2">
    <citation type="journal article" date="2015" name="Fish Shellfish Immunol.">
        <title>Early steps in the European eel (Anguilla anguilla)-Vibrio vulnificus interaction in the gills: Role of the RtxA13 toxin.</title>
        <authorList>
            <person name="Callol A."/>
            <person name="Pajuelo D."/>
            <person name="Ebbesson L."/>
            <person name="Teles M."/>
            <person name="MacKenzie S."/>
            <person name="Amaro C."/>
        </authorList>
    </citation>
    <scope>NUCLEOTIDE SEQUENCE</scope>
</reference>
<name>A0A0E9XD79_ANGAN</name>
<accession>A0A0E9XD79</accession>
<proteinExistence type="predicted"/>
<reference evidence="1" key="1">
    <citation type="submission" date="2014-11" db="EMBL/GenBank/DDBJ databases">
        <authorList>
            <person name="Amaro Gonzalez C."/>
        </authorList>
    </citation>
    <scope>NUCLEOTIDE SEQUENCE</scope>
</reference>
<sequence>MALSGASSNHTWFWFGLSATYGLVSLKPKP</sequence>
<dbReference type="EMBL" id="GBXM01007968">
    <property type="protein sequence ID" value="JAI00610.1"/>
    <property type="molecule type" value="Transcribed_RNA"/>
</dbReference>
<evidence type="ECO:0000313" key="1">
    <source>
        <dbReference type="EMBL" id="JAI00610.1"/>
    </source>
</evidence>
<dbReference type="AlphaFoldDB" id="A0A0E9XD79"/>
<organism evidence="1">
    <name type="scientific">Anguilla anguilla</name>
    <name type="common">European freshwater eel</name>
    <name type="synonym">Muraena anguilla</name>
    <dbReference type="NCBI Taxonomy" id="7936"/>
    <lineage>
        <taxon>Eukaryota</taxon>
        <taxon>Metazoa</taxon>
        <taxon>Chordata</taxon>
        <taxon>Craniata</taxon>
        <taxon>Vertebrata</taxon>
        <taxon>Euteleostomi</taxon>
        <taxon>Actinopterygii</taxon>
        <taxon>Neopterygii</taxon>
        <taxon>Teleostei</taxon>
        <taxon>Anguilliformes</taxon>
        <taxon>Anguillidae</taxon>
        <taxon>Anguilla</taxon>
    </lineage>
</organism>